<evidence type="ECO:0000313" key="2">
    <source>
        <dbReference type="EMBL" id="EXC16231.1"/>
    </source>
</evidence>
<dbReference type="AlphaFoldDB" id="W9RX82"/>
<gene>
    <name evidence="2" type="ORF">L484_024403</name>
</gene>
<feature type="compositionally biased region" description="Basic and acidic residues" evidence="1">
    <location>
        <begin position="1"/>
        <end position="13"/>
    </location>
</feature>
<keyword evidence="3" id="KW-1185">Reference proteome</keyword>
<feature type="compositionally biased region" description="Basic and acidic residues" evidence="1">
    <location>
        <begin position="25"/>
        <end position="48"/>
    </location>
</feature>
<organism evidence="2 3">
    <name type="scientific">Morus notabilis</name>
    <dbReference type="NCBI Taxonomy" id="981085"/>
    <lineage>
        <taxon>Eukaryota</taxon>
        <taxon>Viridiplantae</taxon>
        <taxon>Streptophyta</taxon>
        <taxon>Embryophyta</taxon>
        <taxon>Tracheophyta</taxon>
        <taxon>Spermatophyta</taxon>
        <taxon>Magnoliopsida</taxon>
        <taxon>eudicotyledons</taxon>
        <taxon>Gunneridae</taxon>
        <taxon>Pentapetalae</taxon>
        <taxon>rosids</taxon>
        <taxon>fabids</taxon>
        <taxon>Rosales</taxon>
        <taxon>Moraceae</taxon>
        <taxon>Moreae</taxon>
        <taxon>Morus</taxon>
    </lineage>
</organism>
<feature type="region of interest" description="Disordered" evidence="1">
    <location>
        <begin position="74"/>
        <end position="112"/>
    </location>
</feature>
<evidence type="ECO:0000313" key="3">
    <source>
        <dbReference type="Proteomes" id="UP000030645"/>
    </source>
</evidence>
<dbReference type="STRING" id="981085.W9RX82"/>
<feature type="compositionally biased region" description="Low complexity" evidence="1">
    <location>
        <begin position="99"/>
        <end position="112"/>
    </location>
</feature>
<dbReference type="PANTHER" id="PTHR46158:SF10">
    <property type="entry name" value="RING-CH-TYPE DOMAIN-CONTAINING PROTEIN"/>
    <property type="match status" value="1"/>
</dbReference>
<dbReference type="eggNOG" id="KOG1609">
    <property type="taxonomic scope" value="Eukaryota"/>
</dbReference>
<dbReference type="EMBL" id="KE345789">
    <property type="protein sequence ID" value="EXC16231.1"/>
    <property type="molecule type" value="Genomic_DNA"/>
</dbReference>
<dbReference type="PANTHER" id="PTHR46158">
    <property type="entry name" value="OS02G0165000 PROTEIN"/>
    <property type="match status" value="1"/>
</dbReference>
<protein>
    <submittedName>
        <fullName evidence="2">Uncharacterized protein</fullName>
    </submittedName>
</protein>
<dbReference type="Proteomes" id="UP000030645">
    <property type="component" value="Unassembled WGS sequence"/>
</dbReference>
<reference evidence="3" key="1">
    <citation type="submission" date="2013-01" db="EMBL/GenBank/DDBJ databases">
        <title>Draft Genome Sequence of a Mulberry Tree, Morus notabilis C.K. Schneid.</title>
        <authorList>
            <person name="He N."/>
            <person name="Zhao S."/>
        </authorList>
    </citation>
    <scope>NUCLEOTIDE SEQUENCE</scope>
</reference>
<name>W9RX82_9ROSA</name>
<proteinExistence type="predicted"/>
<feature type="region of interest" description="Disordered" evidence="1">
    <location>
        <begin position="1"/>
        <end position="49"/>
    </location>
</feature>
<sequence>MATQREPLDHKETDDEPICTIKADSPLHKVEDSTEIREEIPSSSDQRRQNLILQIPPRNMEVTGDDFVRINMPTITASPPPKRVNFSPMPSPSFDRISKSPGPSSSKTKSSNIKNLLPKLSFKNRNSSSEIQKAVLLALEGSPAERQEKTMLSRTLSFTKLFTPRLKNNSSSLPVTPIAHSNPESIHGGNTASLLHFSVGIQSLLVS</sequence>
<accession>W9RX82</accession>
<evidence type="ECO:0000256" key="1">
    <source>
        <dbReference type="SAM" id="MobiDB-lite"/>
    </source>
</evidence>